<gene>
    <name evidence="4" type="ordered locus">Francci3_2338</name>
</gene>
<dbReference type="PANTHER" id="PTHR24096">
    <property type="entry name" value="LONG-CHAIN-FATTY-ACID--COA LIGASE"/>
    <property type="match status" value="1"/>
</dbReference>
<dbReference type="PROSITE" id="PS00455">
    <property type="entry name" value="AMP_BINDING"/>
    <property type="match status" value="1"/>
</dbReference>
<protein>
    <recommendedName>
        <fullName evidence="3">AMP-dependent synthetase/ligase domain-containing protein</fullName>
    </recommendedName>
</protein>
<name>Q2JAI6_FRACC</name>
<dbReference type="InterPro" id="IPR020845">
    <property type="entry name" value="AMP-binding_CS"/>
</dbReference>
<proteinExistence type="inferred from homology"/>
<dbReference type="Proteomes" id="UP000001937">
    <property type="component" value="Chromosome"/>
</dbReference>
<keyword evidence="2" id="KW-0436">Ligase</keyword>
<evidence type="ECO:0000256" key="1">
    <source>
        <dbReference type="ARBA" id="ARBA00006432"/>
    </source>
</evidence>
<organism evidence="4 5">
    <name type="scientific">Frankia casuarinae (strain DSM 45818 / CECT 9043 / HFP020203 / CcI3)</name>
    <dbReference type="NCBI Taxonomy" id="106370"/>
    <lineage>
        <taxon>Bacteria</taxon>
        <taxon>Bacillati</taxon>
        <taxon>Actinomycetota</taxon>
        <taxon>Actinomycetes</taxon>
        <taxon>Frankiales</taxon>
        <taxon>Frankiaceae</taxon>
        <taxon>Frankia</taxon>
    </lineage>
</organism>
<reference evidence="4 5" key="1">
    <citation type="journal article" date="2007" name="Genome Res.">
        <title>Genome characteristics of facultatively symbiotic Frankia sp. strains reflect host range and host plant biogeography.</title>
        <authorList>
            <person name="Normand P."/>
            <person name="Lapierre P."/>
            <person name="Tisa L.S."/>
            <person name="Gogarten J.P."/>
            <person name="Alloisio N."/>
            <person name="Bagnarol E."/>
            <person name="Bassi C.A."/>
            <person name="Berry A.M."/>
            <person name="Bickhart D.M."/>
            <person name="Choisne N."/>
            <person name="Couloux A."/>
            <person name="Cournoyer B."/>
            <person name="Cruveiller S."/>
            <person name="Daubin V."/>
            <person name="Demange N."/>
            <person name="Francino M.P."/>
            <person name="Goltsman E."/>
            <person name="Huang Y."/>
            <person name="Kopp O.R."/>
            <person name="Labarre L."/>
            <person name="Lapidus A."/>
            <person name="Lavire C."/>
            <person name="Marechal J."/>
            <person name="Martinez M."/>
            <person name="Mastronunzio J.E."/>
            <person name="Mullin B.C."/>
            <person name="Niemann J."/>
            <person name="Pujic P."/>
            <person name="Rawnsley T."/>
            <person name="Rouy Z."/>
            <person name="Schenowitz C."/>
            <person name="Sellstedt A."/>
            <person name="Tavares F."/>
            <person name="Tomkins J.P."/>
            <person name="Vallenet D."/>
            <person name="Valverde C."/>
            <person name="Wall L.G."/>
            <person name="Wang Y."/>
            <person name="Medigue C."/>
            <person name="Benson D.R."/>
        </authorList>
    </citation>
    <scope>NUCLEOTIDE SEQUENCE [LARGE SCALE GENOMIC DNA]</scope>
    <source>
        <strain evidence="5">DSM 45818 / CECT 9043 / CcI3</strain>
    </source>
</reference>
<evidence type="ECO:0000313" key="4">
    <source>
        <dbReference type="EMBL" id="ABD11706.1"/>
    </source>
</evidence>
<evidence type="ECO:0000256" key="2">
    <source>
        <dbReference type="ARBA" id="ARBA00022598"/>
    </source>
</evidence>
<dbReference type="KEGG" id="fra:Francci3_2338"/>
<dbReference type="HOGENOM" id="CLU_1934945_0_0_11"/>
<dbReference type="EMBL" id="CP000249">
    <property type="protein sequence ID" value="ABD11706.1"/>
    <property type="molecule type" value="Genomic_DNA"/>
</dbReference>
<sequence>MIDPVPAVQAAAPAGGAHERLAAAGAAGLVLLSSGSTGTPKAILHNLDAIMEDKLGKRARTGGRPANILMFLLFDHIGGINSLLGALRAGNTAIVPRQRTPEEICALIERYRIRLLPTSPTFLNLILIGG</sequence>
<evidence type="ECO:0000259" key="3">
    <source>
        <dbReference type="Pfam" id="PF00501"/>
    </source>
</evidence>
<dbReference type="InterPro" id="IPR042099">
    <property type="entry name" value="ANL_N_sf"/>
</dbReference>
<dbReference type="STRING" id="106370.Francci3_2338"/>
<dbReference type="eggNOG" id="COG0318">
    <property type="taxonomic scope" value="Bacteria"/>
</dbReference>
<dbReference type="InterPro" id="IPR000873">
    <property type="entry name" value="AMP-dep_synth/lig_dom"/>
</dbReference>
<accession>Q2JAI6</accession>
<feature type="domain" description="AMP-dependent synthetase/ligase" evidence="3">
    <location>
        <begin position="29"/>
        <end position="127"/>
    </location>
</feature>
<dbReference type="Gene3D" id="3.40.50.12780">
    <property type="entry name" value="N-terminal domain of ligase-like"/>
    <property type="match status" value="1"/>
</dbReference>
<dbReference type="RefSeq" id="WP_011436751.1">
    <property type="nucleotide sequence ID" value="NC_007777.1"/>
</dbReference>
<dbReference type="AlphaFoldDB" id="Q2JAI6"/>
<evidence type="ECO:0000313" key="5">
    <source>
        <dbReference type="Proteomes" id="UP000001937"/>
    </source>
</evidence>
<keyword evidence="5" id="KW-1185">Reference proteome</keyword>
<dbReference type="GO" id="GO:0016405">
    <property type="term" value="F:CoA-ligase activity"/>
    <property type="evidence" value="ECO:0007669"/>
    <property type="project" value="TreeGrafter"/>
</dbReference>
<dbReference type="PANTHER" id="PTHR24096:SF149">
    <property type="entry name" value="AMP-BINDING DOMAIN-CONTAINING PROTEIN-RELATED"/>
    <property type="match status" value="1"/>
</dbReference>
<dbReference type="Pfam" id="PF00501">
    <property type="entry name" value="AMP-binding"/>
    <property type="match status" value="1"/>
</dbReference>
<dbReference type="SUPFAM" id="SSF56801">
    <property type="entry name" value="Acetyl-CoA synthetase-like"/>
    <property type="match status" value="1"/>
</dbReference>
<comment type="similarity">
    <text evidence="1">Belongs to the ATP-dependent AMP-binding enzyme family.</text>
</comment>